<comment type="pathway">
    <text evidence="1">Cofactor biosynthesis; riboflavin biosynthesis.</text>
</comment>
<evidence type="ECO:0000256" key="2">
    <source>
        <dbReference type="ARBA" id="ARBA00022857"/>
    </source>
</evidence>
<evidence type="ECO:0000259" key="4">
    <source>
        <dbReference type="Pfam" id="PF01872"/>
    </source>
</evidence>
<reference evidence="5" key="1">
    <citation type="submission" date="2020-05" db="EMBL/GenBank/DDBJ databases">
        <authorList>
            <person name="Chiriac C."/>
            <person name="Salcher M."/>
            <person name="Ghai R."/>
            <person name="Kavagutti S V."/>
        </authorList>
    </citation>
    <scope>NUCLEOTIDE SEQUENCE</scope>
</reference>
<dbReference type="Pfam" id="PF01872">
    <property type="entry name" value="RibD_C"/>
    <property type="match status" value="1"/>
</dbReference>
<protein>
    <submittedName>
        <fullName evidence="5">Unannotated protein</fullName>
    </submittedName>
</protein>
<proteinExistence type="predicted"/>
<dbReference type="AlphaFoldDB" id="A0A6J6TAK2"/>
<dbReference type="SUPFAM" id="SSF53597">
    <property type="entry name" value="Dihydrofolate reductase-like"/>
    <property type="match status" value="1"/>
</dbReference>
<organism evidence="5">
    <name type="scientific">freshwater metagenome</name>
    <dbReference type="NCBI Taxonomy" id="449393"/>
    <lineage>
        <taxon>unclassified sequences</taxon>
        <taxon>metagenomes</taxon>
        <taxon>ecological metagenomes</taxon>
    </lineage>
</organism>
<dbReference type="GO" id="GO:0008703">
    <property type="term" value="F:5-amino-6-(5-phosphoribosylamino)uracil reductase activity"/>
    <property type="evidence" value="ECO:0007669"/>
    <property type="project" value="InterPro"/>
</dbReference>
<dbReference type="PANTHER" id="PTHR38011">
    <property type="entry name" value="DIHYDROFOLATE REDUCTASE FAMILY PROTEIN (AFU_ORTHOLOGUE AFUA_8G06820)"/>
    <property type="match status" value="1"/>
</dbReference>
<evidence type="ECO:0000313" key="5">
    <source>
        <dbReference type="EMBL" id="CAB4743875.1"/>
    </source>
</evidence>
<dbReference type="InterPro" id="IPR050765">
    <property type="entry name" value="Riboflavin_Biosynth_HTPR"/>
</dbReference>
<gene>
    <name evidence="5" type="ORF">UFOPK2761_01523</name>
</gene>
<name>A0A6J6TAK2_9ZZZZ</name>
<dbReference type="InterPro" id="IPR002734">
    <property type="entry name" value="RibDG_C"/>
</dbReference>
<dbReference type="Gene3D" id="3.40.430.10">
    <property type="entry name" value="Dihydrofolate Reductase, subunit A"/>
    <property type="match status" value="1"/>
</dbReference>
<evidence type="ECO:0000256" key="3">
    <source>
        <dbReference type="ARBA" id="ARBA00023002"/>
    </source>
</evidence>
<accession>A0A6J6TAK2</accession>
<dbReference type="PANTHER" id="PTHR38011:SF7">
    <property type="entry name" value="2,5-DIAMINO-6-RIBOSYLAMINO-4(3H)-PYRIMIDINONE 5'-PHOSPHATE REDUCTASE"/>
    <property type="match status" value="1"/>
</dbReference>
<dbReference type="EMBL" id="CAEZYQ010000010">
    <property type="protein sequence ID" value="CAB4743875.1"/>
    <property type="molecule type" value="Genomic_DNA"/>
</dbReference>
<evidence type="ECO:0000256" key="1">
    <source>
        <dbReference type="ARBA" id="ARBA00005104"/>
    </source>
</evidence>
<dbReference type="InterPro" id="IPR024072">
    <property type="entry name" value="DHFR-like_dom_sf"/>
</dbReference>
<feature type="domain" description="Bacterial bifunctional deaminase-reductase C-terminal" evidence="4">
    <location>
        <begin position="29"/>
        <end position="210"/>
    </location>
</feature>
<sequence>MRVLTGATPNDDISDGELAELYAVPADRPFLRVNMVSTVDGSATGEDARTRSINNAADKRVFQVLRSLADVVIVGAGTAKAENYAPIDGTPIVLVSRKAQVPPSLASAPAGSVYLATCSRSDGLASAKEVLGEQHVLELGSHRVDLPLLKQTLAERGWNSQLSEGGPHLLRDLVFQGCVDELTATTVPQLVAGAYPRITEGAPIDVPLELALLLEDRGTLFGRWTLGG</sequence>
<keyword evidence="3" id="KW-0560">Oxidoreductase</keyword>
<keyword evidence="2" id="KW-0521">NADP</keyword>
<dbReference type="GO" id="GO:0009231">
    <property type="term" value="P:riboflavin biosynthetic process"/>
    <property type="evidence" value="ECO:0007669"/>
    <property type="project" value="InterPro"/>
</dbReference>